<dbReference type="AlphaFoldDB" id="W4LG05"/>
<evidence type="ECO:0000259" key="3">
    <source>
        <dbReference type="Pfam" id="PF00296"/>
    </source>
</evidence>
<organism evidence="4 5">
    <name type="scientific">Entotheonella factor</name>
    <dbReference type="NCBI Taxonomy" id="1429438"/>
    <lineage>
        <taxon>Bacteria</taxon>
        <taxon>Pseudomonadati</taxon>
        <taxon>Nitrospinota/Tectimicrobiota group</taxon>
        <taxon>Candidatus Tectimicrobiota</taxon>
        <taxon>Candidatus Entotheonellia</taxon>
        <taxon>Candidatus Entotheonellales</taxon>
        <taxon>Candidatus Entotheonellaceae</taxon>
        <taxon>Candidatus Entotheonella</taxon>
    </lineage>
</organism>
<name>W4LG05_ENTF1</name>
<accession>W4LG05</accession>
<comment type="caution">
    <text evidence="4">The sequence shown here is derived from an EMBL/GenBank/DDBJ whole genome shotgun (WGS) entry which is preliminary data.</text>
</comment>
<protein>
    <recommendedName>
        <fullName evidence="3">Luciferase-like domain-containing protein</fullName>
    </recommendedName>
</protein>
<evidence type="ECO:0000313" key="4">
    <source>
        <dbReference type="EMBL" id="ETW97033.1"/>
    </source>
</evidence>
<dbReference type="Pfam" id="PF00296">
    <property type="entry name" value="Bac_luciferase"/>
    <property type="match status" value="1"/>
</dbReference>
<dbReference type="SUPFAM" id="SSF51679">
    <property type="entry name" value="Bacterial luciferase-like"/>
    <property type="match status" value="1"/>
</dbReference>
<keyword evidence="1" id="KW-0560">Oxidoreductase</keyword>
<feature type="domain" description="Luciferase-like" evidence="3">
    <location>
        <begin position="1"/>
        <end position="327"/>
    </location>
</feature>
<sequence length="359" mass="40715">MKFGLMYEIQIPEPHYPGIERDVYKQVMEQVILADEVGFDHFWTVEHHFLKEFSHCSAPEVLYGAISQRTEQIRIGHAVALLPSQYNHPVRVAERAAVLDILSDGRAELGTGRSTTLIEMDGFQVNPDDTRAMWEEAVSIIPRMWTEDPFEHEGRFFKIPPRSVIPKPVQDPHPPLWVACSQPDSFYAAGEKGLGALCFNIGIPEELTNRIKNYRKGIENAKPVGKFVNNNVAALCIMHCAETDQEAVDNAGMHGLWFMNKSLELYQPWRQKGVDVPDSYKFAVNAVQQERAEKSIQDHIEGGSFCIGNPETCIETIKKYEATGIDQVLCFVQYGKLPHDKIMSSMRLLAKEVMPHFKD</sequence>
<dbReference type="Gene3D" id="3.20.20.30">
    <property type="entry name" value="Luciferase-like domain"/>
    <property type="match status" value="1"/>
</dbReference>
<dbReference type="Proteomes" id="UP000019141">
    <property type="component" value="Unassembled WGS sequence"/>
</dbReference>
<dbReference type="GO" id="GO:0005829">
    <property type="term" value="C:cytosol"/>
    <property type="evidence" value="ECO:0007669"/>
    <property type="project" value="TreeGrafter"/>
</dbReference>
<dbReference type="InterPro" id="IPR011251">
    <property type="entry name" value="Luciferase-like_dom"/>
</dbReference>
<proteinExistence type="predicted"/>
<reference evidence="4 5" key="1">
    <citation type="journal article" date="2014" name="Nature">
        <title>An environmental bacterial taxon with a large and distinct metabolic repertoire.</title>
        <authorList>
            <person name="Wilson M.C."/>
            <person name="Mori T."/>
            <person name="Ruckert C."/>
            <person name="Uria A.R."/>
            <person name="Helf M.J."/>
            <person name="Takada K."/>
            <person name="Gernert C."/>
            <person name="Steffens U.A."/>
            <person name="Heycke N."/>
            <person name="Schmitt S."/>
            <person name="Rinke C."/>
            <person name="Helfrich E.J."/>
            <person name="Brachmann A.O."/>
            <person name="Gurgui C."/>
            <person name="Wakimoto T."/>
            <person name="Kracht M."/>
            <person name="Crusemann M."/>
            <person name="Hentschel U."/>
            <person name="Abe I."/>
            <person name="Matsunaga S."/>
            <person name="Kalinowski J."/>
            <person name="Takeyama H."/>
            <person name="Piel J."/>
        </authorList>
    </citation>
    <scope>NUCLEOTIDE SEQUENCE [LARGE SCALE GENOMIC DNA]</scope>
    <source>
        <strain evidence="5">TSY1</strain>
    </source>
</reference>
<keyword evidence="5" id="KW-1185">Reference proteome</keyword>
<evidence type="ECO:0000256" key="2">
    <source>
        <dbReference type="ARBA" id="ARBA00023033"/>
    </source>
</evidence>
<dbReference type="EMBL" id="AZHW01000714">
    <property type="protein sequence ID" value="ETW97033.1"/>
    <property type="molecule type" value="Genomic_DNA"/>
</dbReference>
<evidence type="ECO:0000313" key="5">
    <source>
        <dbReference type="Proteomes" id="UP000019141"/>
    </source>
</evidence>
<dbReference type="PANTHER" id="PTHR30137">
    <property type="entry name" value="LUCIFERASE-LIKE MONOOXYGENASE"/>
    <property type="match status" value="1"/>
</dbReference>
<dbReference type="PANTHER" id="PTHR30137:SF8">
    <property type="entry name" value="BLR5498 PROTEIN"/>
    <property type="match status" value="1"/>
</dbReference>
<dbReference type="InterPro" id="IPR036661">
    <property type="entry name" value="Luciferase-like_sf"/>
</dbReference>
<gene>
    <name evidence="4" type="ORF">ETSY1_24210</name>
</gene>
<evidence type="ECO:0000256" key="1">
    <source>
        <dbReference type="ARBA" id="ARBA00023002"/>
    </source>
</evidence>
<dbReference type="InterPro" id="IPR050766">
    <property type="entry name" value="Bact_Lucif_Oxidored"/>
</dbReference>
<dbReference type="HOGENOM" id="CLU_027853_3_0_7"/>
<keyword evidence="2" id="KW-0503">Monooxygenase</keyword>
<dbReference type="GO" id="GO:0004497">
    <property type="term" value="F:monooxygenase activity"/>
    <property type="evidence" value="ECO:0007669"/>
    <property type="project" value="UniProtKB-KW"/>
</dbReference>
<dbReference type="GO" id="GO:0016705">
    <property type="term" value="F:oxidoreductase activity, acting on paired donors, with incorporation or reduction of molecular oxygen"/>
    <property type="evidence" value="ECO:0007669"/>
    <property type="project" value="InterPro"/>
</dbReference>